<protein>
    <submittedName>
        <fullName evidence="6">Colicin V production CvpA</fullName>
    </submittedName>
</protein>
<dbReference type="RefSeq" id="WP_116685274.1">
    <property type="nucleotide sequence ID" value="NZ_CAWNYD010000001.1"/>
</dbReference>
<evidence type="ECO:0000313" key="7">
    <source>
        <dbReference type="Proteomes" id="UP000244906"/>
    </source>
</evidence>
<organism evidence="6 7">
    <name type="scientific">Pelagibaculum spongiae</name>
    <dbReference type="NCBI Taxonomy" id="2080658"/>
    <lineage>
        <taxon>Bacteria</taxon>
        <taxon>Pseudomonadati</taxon>
        <taxon>Pseudomonadota</taxon>
        <taxon>Gammaproteobacteria</taxon>
        <taxon>Oceanospirillales</taxon>
        <taxon>Pelagibaculum</taxon>
    </lineage>
</organism>
<dbReference type="Proteomes" id="UP000244906">
    <property type="component" value="Unassembled WGS sequence"/>
</dbReference>
<accession>A0A2V1H4I4</accession>
<feature type="transmembrane region" description="Helical" evidence="5">
    <location>
        <begin position="64"/>
        <end position="89"/>
    </location>
</feature>
<dbReference type="EMBL" id="QDDL01000001">
    <property type="protein sequence ID" value="PVZ71685.1"/>
    <property type="molecule type" value="Genomic_DNA"/>
</dbReference>
<gene>
    <name evidence="6" type="ORF">DC094_01255</name>
</gene>
<proteinExistence type="predicted"/>
<keyword evidence="3 5" id="KW-1133">Transmembrane helix</keyword>
<sequence length="161" mass="17600">MLWIDWVIISLVGISTLISLVRGFTREALSLVVWVAAFGVAVRFAEPLSIHFSAGIDTPSLRFAAAFVCLFVVTLIIGALVNFLIGQLVKSTGLSGTDRMLGIFFGATRGVLMVAVAVLLMSWTPLVQDPWWQGSQLIPHFELLANWVQQFLPEQANALIS</sequence>
<evidence type="ECO:0000313" key="6">
    <source>
        <dbReference type="EMBL" id="PVZ71685.1"/>
    </source>
</evidence>
<keyword evidence="7" id="KW-1185">Reference proteome</keyword>
<dbReference type="Pfam" id="PF02674">
    <property type="entry name" value="Colicin_V"/>
    <property type="match status" value="1"/>
</dbReference>
<dbReference type="OrthoDB" id="9810601at2"/>
<dbReference type="AlphaFoldDB" id="A0A2V1H4I4"/>
<dbReference type="GO" id="GO:0009403">
    <property type="term" value="P:toxin biosynthetic process"/>
    <property type="evidence" value="ECO:0007669"/>
    <property type="project" value="InterPro"/>
</dbReference>
<dbReference type="InterPro" id="IPR003825">
    <property type="entry name" value="Colicin-V_CvpA"/>
</dbReference>
<keyword evidence="2 5" id="KW-0812">Transmembrane</keyword>
<comment type="subcellular location">
    <subcellularLocation>
        <location evidence="1">Membrane</location>
        <topology evidence="1">Multi-pass membrane protein</topology>
    </subcellularLocation>
</comment>
<evidence type="ECO:0000256" key="2">
    <source>
        <dbReference type="ARBA" id="ARBA00022692"/>
    </source>
</evidence>
<dbReference type="InterPro" id="IPR052719">
    <property type="entry name" value="CvpA-like"/>
</dbReference>
<dbReference type="GO" id="GO:0016020">
    <property type="term" value="C:membrane"/>
    <property type="evidence" value="ECO:0007669"/>
    <property type="project" value="UniProtKB-SubCell"/>
</dbReference>
<name>A0A2V1H4I4_9GAMM</name>
<feature type="transmembrane region" description="Helical" evidence="5">
    <location>
        <begin position="101"/>
        <end position="123"/>
    </location>
</feature>
<dbReference type="PANTHER" id="PTHR36926:SF1">
    <property type="entry name" value="COLICIN V PRODUCTION PROTEIN"/>
    <property type="match status" value="1"/>
</dbReference>
<comment type="caution">
    <text evidence="6">The sequence shown here is derived from an EMBL/GenBank/DDBJ whole genome shotgun (WGS) entry which is preliminary data.</text>
</comment>
<evidence type="ECO:0000256" key="5">
    <source>
        <dbReference type="SAM" id="Phobius"/>
    </source>
</evidence>
<evidence type="ECO:0000256" key="1">
    <source>
        <dbReference type="ARBA" id="ARBA00004141"/>
    </source>
</evidence>
<evidence type="ECO:0000256" key="3">
    <source>
        <dbReference type="ARBA" id="ARBA00022989"/>
    </source>
</evidence>
<feature type="transmembrane region" description="Helical" evidence="5">
    <location>
        <begin position="6"/>
        <end position="24"/>
    </location>
</feature>
<keyword evidence="4 5" id="KW-0472">Membrane</keyword>
<evidence type="ECO:0000256" key="4">
    <source>
        <dbReference type="ARBA" id="ARBA00023136"/>
    </source>
</evidence>
<reference evidence="6 7" key="1">
    <citation type="submission" date="2018-04" db="EMBL/GenBank/DDBJ databases">
        <title>Thalassorhabdus spongiae gen. nov., sp. nov., isolated from a marine sponge in South-West Iceland.</title>
        <authorList>
            <person name="Knobloch S."/>
            <person name="Daussin A."/>
            <person name="Johannsson R."/>
            <person name="Marteinsson V.T."/>
        </authorList>
    </citation>
    <scope>NUCLEOTIDE SEQUENCE [LARGE SCALE GENOMIC DNA]</scope>
    <source>
        <strain evidence="6 7">Hp12</strain>
    </source>
</reference>
<feature type="transmembrane region" description="Helical" evidence="5">
    <location>
        <begin position="31"/>
        <end position="52"/>
    </location>
</feature>
<dbReference type="PANTHER" id="PTHR36926">
    <property type="entry name" value="COLICIN V PRODUCTION PROTEIN"/>
    <property type="match status" value="1"/>
</dbReference>